<proteinExistence type="predicted"/>
<protein>
    <submittedName>
        <fullName evidence="1">Uncharacterized protein</fullName>
    </submittedName>
</protein>
<evidence type="ECO:0000313" key="1">
    <source>
        <dbReference type="EMBL" id="OHT04567.1"/>
    </source>
</evidence>
<dbReference type="RefSeq" id="XP_068357703.1">
    <property type="nucleotide sequence ID" value="XM_068505831.1"/>
</dbReference>
<dbReference type="Proteomes" id="UP000179807">
    <property type="component" value="Unassembled WGS sequence"/>
</dbReference>
<dbReference type="VEuPathDB" id="TrichDB:TRFO_27884"/>
<evidence type="ECO:0000313" key="2">
    <source>
        <dbReference type="Proteomes" id="UP000179807"/>
    </source>
</evidence>
<accession>A0A1J4JZG8</accession>
<organism evidence="1 2">
    <name type="scientific">Tritrichomonas foetus</name>
    <dbReference type="NCBI Taxonomy" id="1144522"/>
    <lineage>
        <taxon>Eukaryota</taxon>
        <taxon>Metamonada</taxon>
        <taxon>Parabasalia</taxon>
        <taxon>Tritrichomonadida</taxon>
        <taxon>Tritrichomonadidae</taxon>
        <taxon>Tritrichomonas</taxon>
    </lineage>
</organism>
<dbReference type="EMBL" id="MLAK01000788">
    <property type="protein sequence ID" value="OHT04567.1"/>
    <property type="molecule type" value="Genomic_DNA"/>
</dbReference>
<sequence length="185" mass="21831">MIDTIDRATSYFIQKQLRKQIKEIWREIEIIRYDICIPESIKSIEIARLFEVQNDLETELCIQEETSFSTFLKELNLNEMDVKPMKEGYLKCHILSQIRPNKQNTQTRASSMGFIDNFPDPLYNVANSTVPLSRSRHSFYASDILYNRKREIQIELAILSQKNKLSNEETAHRKKLICELRKLNS</sequence>
<reference evidence="1" key="1">
    <citation type="submission" date="2016-10" db="EMBL/GenBank/DDBJ databases">
        <authorList>
            <person name="Benchimol M."/>
            <person name="Almeida L.G."/>
            <person name="Vasconcelos A.T."/>
            <person name="Perreira-Neves A."/>
            <person name="Rosa I.A."/>
            <person name="Tasca T."/>
            <person name="Bogo M.R."/>
            <person name="de Souza W."/>
        </authorList>
    </citation>
    <scope>NUCLEOTIDE SEQUENCE [LARGE SCALE GENOMIC DNA]</scope>
    <source>
        <strain evidence="1">K</strain>
    </source>
</reference>
<dbReference type="GeneID" id="94840535"/>
<keyword evidence="2" id="KW-1185">Reference proteome</keyword>
<name>A0A1J4JZG8_9EUKA</name>
<dbReference type="AlphaFoldDB" id="A0A1J4JZG8"/>
<gene>
    <name evidence="1" type="ORF">TRFO_27884</name>
</gene>
<comment type="caution">
    <text evidence="1">The sequence shown here is derived from an EMBL/GenBank/DDBJ whole genome shotgun (WGS) entry which is preliminary data.</text>
</comment>